<dbReference type="AlphaFoldDB" id="A0AAD6KXW8"/>
<gene>
    <name evidence="2" type="ORF">OIU84_018949</name>
</gene>
<reference evidence="2 3" key="1">
    <citation type="journal article" date="2023" name="Int. J. Mol. Sci.">
        <title>De Novo Assembly and Annotation of 11 Diverse Shrub Willow (Salix) Genomes Reveals Novel Gene Organization in Sex-Linked Regions.</title>
        <authorList>
            <person name="Hyden B."/>
            <person name="Feng K."/>
            <person name="Yates T.B."/>
            <person name="Jawdy S."/>
            <person name="Cereghino C."/>
            <person name="Smart L.B."/>
            <person name="Muchero W."/>
        </authorList>
    </citation>
    <scope>NUCLEOTIDE SEQUENCE [LARGE SCALE GENOMIC DNA]</scope>
    <source>
        <tissue evidence="2">Shoot tip</tissue>
    </source>
</reference>
<sequence length="122" mass="13382">MSSSFSQILQLRIDVCVITAFAVVSTQLIQRKNARCNIFNHQQAQIKNRVANTQFLGVDLVNKKDYYNMEQGIGEDGKSRDSTANLNGEKRMGQATSANKEAPVPFFAPIPLPAASPTPLSI</sequence>
<accession>A0AAD6KXW8</accession>
<evidence type="ECO:0000313" key="3">
    <source>
        <dbReference type="Proteomes" id="UP001162972"/>
    </source>
</evidence>
<feature type="region of interest" description="Disordered" evidence="1">
    <location>
        <begin position="71"/>
        <end position="100"/>
    </location>
</feature>
<proteinExistence type="predicted"/>
<protein>
    <submittedName>
        <fullName evidence="2">Uncharacterized protein</fullName>
    </submittedName>
</protein>
<evidence type="ECO:0000256" key="1">
    <source>
        <dbReference type="SAM" id="MobiDB-lite"/>
    </source>
</evidence>
<keyword evidence="3" id="KW-1185">Reference proteome</keyword>
<name>A0AAD6KXW8_9ROSI</name>
<organism evidence="2 3">
    <name type="scientific">Salix udensis</name>
    <dbReference type="NCBI Taxonomy" id="889485"/>
    <lineage>
        <taxon>Eukaryota</taxon>
        <taxon>Viridiplantae</taxon>
        <taxon>Streptophyta</taxon>
        <taxon>Embryophyta</taxon>
        <taxon>Tracheophyta</taxon>
        <taxon>Spermatophyta</taxon>
        <taxon>Magnoliopsida</taxon>
        <taxon>eudicotyledons</taxon>
        <taxon>Gunneridae</taxon>
        <taxon>Pentapetalae</taxon>
        <taxon>rosids</taxon>
        <taxon>fabids</taxon>
        <taxon>Malpighiales</taxon>
        <taxon>Salicaceae</taxon>
        <taxon>Saliceae</taxon>
        <taxon>Salix</taxon>
    </lineage>
</organism>
<dbReference type="Proteomes" id="UP001162972">
    <property type="component" value="Chromosome 10"/>
</dbReference>
<comment type="caution">
    <text evidence="2">The sequence shown here is derived from an EMBL/GenBank/DDBJ whole genome shotgun (WGS) entry which is preliminary data.</text>
</comment>
<evidence type="ECO:0000313" key="2">
    <source>
        <dbReference type="EMBL" id="KAJ6431566.1"/>
    </source>
</evidence>
<dbReference type="EMBL" id="JAPFFJ010000003">
    <property type="protein sequence ID" value="KAJ6431566.1"/>
    <property type="molecule type" value="Genomic_DNA"/>
</dbReference>